<accession>A0A5J9TAW6</accession>
<feature type="signal peptide" evidence="2">
    <location>
        <begin position="1"/>
        <end position="23"/>
    </location>
</feature>
<gene>
    <name evidence="3" type="ORF">EJB05_41911</name>
</gene>
<evidence type="ECO:0008006" key="5">
    <source>
        <dbReference type="Google" id="ProtNLM"/>
    </source>
</evidence>
<dbReference type="Proteomes" id="UP000324897">
    <property type="component" value="Chromosome 3"/>
</dbReference>
<organism evidence="3 4">
    <name type="scientific">Eragrostis curvula</name>
    <name type="common">weeping love grass</name>
    <dbReference type="NCBI Taxonomy" id="38414"/>
    <lineage>
        <taxon>Eukaryota</taxon>
        <taxon>Viridiplantae</taxon>
        <taxon>Streptophyta</taxon>
        <taxon>Embryophyta</taxon>
        <taxon>Tracheophyta</taxon>
        <taxon>Spermatophyta</taxon>
        <taxon>Magnoliopsida</taxon>
        <taxon>Liliopsida</taxon>
        <taxon>Poales</taxon>
        <taxon>Poaceae</taxon>
        <taxon>PACMAD clade</taxon>
        <taxon>Chloridoideae</taxon>
        <taxon>Eragrostideae</taxon>
        <taxon>Eragrostidinae</taxon>
        <taxon>Eragrostis</taxon>
    </lineage>
</organism>
<evidence type="ECO:0000313" key="4">
    <source>
        <dbReference type="Proteomes" id="UP000324897"/>
    </source>
</evidence>
<feature type="chain" id="PRO_5023826354" description="Protein JASON" evidence="2">
    <location>
        <begin position="24"/>
        <end position="431"/>
    </location>
</feature>
<feature type="compositionally biased region" description="Low complexity" evidence="1">
    <location>
        <begin position="265"/>
        <end position="277"/>
    </location>
</feature>
<sequence length="431" mass="47921">MCRCVAAIARAVVAFLDAVLVSCFLSCFRPRPRPGSGSSCRGLLVPRDQEAEALRDDEQGLWRTGRLCEGLPADDGIDEDELRHEANYLKLCGAISETPAELQNEFREISLENTDKCNNMPISEPATITLQFEANSSEDCSGEKHYIRSPELIIEDSQYLSGVESAPRSAFLEKTPLLNSKQNLLDSSCSPFPTPSILGDDMETPGTIYTTQRGAPVSGKRVRARKQFIYPVLRPIENKHHHTELTNDPKGRNLGADSIKKCKQKSSSSVAKPGSSPHDNASHRKKEAQSKCCQIDNIELDGELPKSNSDEKHAASSLSHWLRPSMDVEDQGDVKCAVGDESYDECNLLTARPVFVASNLNWDTEEPTPRFSKIWNGNGIPNTTTRYKEDQKVTWHATPFEERLLKVLSDEDVRPARVARGNLFHPEEIAE</sequence>
<dbReference type="GO" id="GO:0007142">
    <property type="term" value="P:male meiosis II"/>
    <property type="evidence" value="ECO:0007669"/>
    <property type="project" value="InterPro"/>
</dbReference>
<dbReference type="InterPro" id="IPR039300">
    <property type="entry name" value="JASON"/>
</dbReference>
<dbReference type="Gramene" id="TVU08506">
    <property type="protein sequence ID" value="TVU08506"/>
    <property type="gene ID" value="EJB05_41911"/>
</dbReference>
<dbReference type="OrthoDB" id="1932581at2759"/>
<dbReference type="PANTHER" id="PTHR33318:SF5">
    <property type="entry name" value="OS06G0670100 PROTEIN"/>
    <property type="match status" value="1"/>
</dbReference>
<name>A0A5J9TAW6_9POAL</name>
<proteinExistence type="predicted"/>
<comment type="caution">
    <text evidence="3">The sequence shown here is derived from an EMBL/GenBank/DDBJ whole genome shotgun (WGS) entry which is preliminary data.</text>
</comment>
<dbReference type="EMBL" id="RWGY01000039">
    <property type="protein sequence ID" value="TVU08506.1"/>
    <property type="molecule type" value="Genomic_DNA"/>
</dbReference>
<evidence type="ECO:0000313" key="3">
    <source>
        <dbReference type="EMBL" id="TVU08506.1"/>
    </source>
</evidence>
<keyword evidence="2" id="KW-0732">Signal</keyword>
<feature type="region of interest" description="Disordered" evidence="1">
    <location>
        <begin position="240"/>
        <end position="291"/>
    </location>
</feature>
<keyword evidence="4" id="KW-1185">Reference proteome</keyword>
<dbReference type="AlphaFoldDB" id="A0A5J9TAW6"/>
<feature type="non-terminal residue" evidence="3">
    <location>
        <position position="1"/>
    </location>
</feature>
<reference evidence="3 4" key="1">
    <citation type="journal article" date="2019" name="Sci. Rep.">
        <title>A high-quality genome of Eragrostis curvula grass provides insights into Poaceae evolution and supports new strategies to enhance forage quality.</title>
        <authorList>
            <person name="Carballo J."/>
            <person name="Santos B.A.C.M."/>
            <person name="Zappacosta D."/>
            <person name="Garbus I."/>
            <person name="Selva J.P."/>
            <person name="Gallo C.A."/>
            <person name="Diaz A."/>
            <person name="Albertini E."/>
            <person name="Caccamo M."/>
            <person name="Echenique V."/>
        </authorList>
    </citation>
    <scope>NUCLEOTIDE SEQUENCE [LARGE SCALE GENOMIC DNA]</scope>
    <source>
        <strain evidence="4">cv. Victoria</strain>
        <tissue evidence="3">Leaf</tissue>
    </source>
</reference>
<protein>
    <recommendedName>
        <fullName evidence="5">Protein JASON</fullName>
    </recommendedName>
</protein>
<evidence type="ECO:0000256" key="1">
    <source>
        <dbReference type="SAM" id="MobiDB-lite"/>
    </source>
</evidence>
<dbReference type="PANTHER" id="PTHR33318">
    <property type="entry name" value="ASPARTYL/GLUTAMYL-TRNA(ASN/GLN) AMIDOTRANSFERASE SUBUNIT"/>
    <property type="match status" value="1"/>
</dbReference>
<evidence type="ECO:0000256" key="2">
    <source>
        <dbReference type="SAM" id="SignalP"/>
    </source>
</evidence>